<feature type="signal peptide" evidence="2">
    <location>
        <begin position="1"/>
        <end position="19"/>
    </location>
</feature>
<feature type="domain" description="Extensin-like C-terminal" evidence="3">
    <location>
        <begin position="113"/>
        <end position="265"/>
    </location>
</feature>
<keyword evidence="5" id="KW-1185">Reference proteome</keyword>
<evidence type="ECO:0000313" key="4">
    <source>
        <dbReference type="EMBL" id="EAQ04314.1"/>
    </source>
</evidence>
<accession>A3TUW8</accession>
<dbReference type="Pfam" id="PF06904">
    <property type="entry name" value="Extensin-like_C"/>
    <property type="match status" value="1"/>
</dbReference>
<dbReference type="STRING" id="252305.OB2597_09229"/>
<organism evidence="4 5">
    <name type="scientific">Pseudooceanicola batsensis (strain ATCC BAA-863 / DSM 15984 / KCTC 12145 / HTCC2597)</name>
    <name type="common">Oceanicola batsensis</name>
    <dbReference type="NCBI Taxonomy" id="252305"/>
    <lineage>
        <taxon>Bacteria</taxon>
        <taxon>Pseudomonadati</taxon>
        <taxon>Pseudomonadota</taxon>
        <taxon>Alphaproteobacteria</taxon>
        <taxon>Rhodobacterales</taxon>
        <taxon>Paracoccaceae</taxon>
        <taxon>Pseudooceanicola</taxon>
    </lineage>
</organism>
<dbReference type="InterPro" id="IPR009683">
    <property type="entry name" value="Extensin-like_C"/>
</dbReference>
<evidence type="ECO:0000256" key="1">
    <source>
        <dbReference type="SAM" id="MobiDB-lite"/>
    </source>
</evidence>
<evidence type="ECO:0000256" key="2">
    <source>
        <dbReference type="SAM" id="SignalP"/>
    </source>
</evidence>
<proteinExistence type="predicted"/>
<dbReference type="EMBL" id="AAMO01000002">
    <property type="protein sequence ID" value="EAQ04314.1"/>
    <property type="molecule type" value="Genomic_DNA"/>
</dbReference>
<feature type="chain" id="PRO_5002660095" description="Extensin-like C-terminal domain-containing protein" evidence="2">
    <location>
        <begin position="20"/>
        <end position="265"/>
    </location>
</feature>
<gene>
    <name evidence="4" type="ORF">OB2597_09229</name>
</gene>
<evidence type="ECO:0000313" key="5">
    <source>
        <dbReference type="Proteomes" id="UP000004318"/>
    </source>
</evidence>
<dbReference type="eggNOG" id="COG3921">
    <property type="taxonomic scope" value="Bacteria"/>
</dbReference>
<dbReference type="OrthoDB" id="9809788at2"/>
<comment type="caution">
    <text evidence="4">The sequence shown here is derived from an EMBL/GenBank/DDBJ whole genome shotgun (WGS) entry which is preliminary data.</text>
</comment>
<dbReference type="AlphaFoldDB" id="A3TUW8"/>
<reference evidence="4 5" key="1">
    <citation type="journal article" date="2010" name="J. Bacteriol.">
        <title>Genome sequences of Oceanicola granulosus HTCC2516(T) and Oceanicola batsensis HTCC2597(TDelta).</title>
        <authorList>
            <person name="Thrash J.C."/>
            <person name="Cho J.C."/>
            <person name="Vergin K.L."/>
            <person name="Giovannoni S.J."/>
        </authorList>
    </citation>
    <scope>NUCLEOTIDE SEQUENCE [LARGE SCALE GENOMIC DNA]</scope>
    <source>
        <strain evidence="5">ATCC BAA-863 / DSM 15984 / KCTC 12145 / HTCC2597</strain>
    </source>
</reference>
<dbReference type="RefSeq" id="WP_009806068.1">
    <property type="nucleotide sequence ID" value="NZ_CH724131.1"/>
</dbReference>
<evidence type="ECO:0000259" key="3">
    <source>
        <dbReference type="Pfam" id="PF06904"/>
    </source>
</evidence>
<feature type="region of interest" description="Disordered" evidence="1">
    <location>
        <begin position="45"/>
        <end position="93"/>
    </location>
</feature>
<dbReference type="Proteomes" id="UP000004318">
    <property type="component" value="Unassembled WGS sequence"/>
</dbReference>
<dbReference type="HOGENOM" id="CLU_043272_3_0_5"/>
<protein>
    <recommendedName>
        <fullName evidence="3">Extensin-like C-terminal domain-containing protein</fullName>
    </recommendedName>
</protein>
<name>A3TUW8_PSEBH</name>
<keyword evidence="2" id="KW-0732">Signal</keyword>
<sequence>MRGVALACLLALTGQAALAQPPERSLRPVARTAATVAGEIALTPRAADRPDTVGVTRGVEPRAPSQKKAVLRPRQRSPQIEEQARRKQAARRRGSVCGDVAIQGVSVGPVGGPGACGIDQAVRISSVSGVGLSTHAVMDCTTAKTLNTWVERGMKPAVRQRGGGVTQIRVVAHYACRTRNNQAGARLSEHAKGRAVDIAGFTLRDGSRISVLDGWNTRRDGAILRRMHKAACGPFGTVLGPDANRFHRDHFHFDTARYRSGSYCR</sequence>